<dbReference type="Proteomes" id="UP000673691">
    <property type="component" value="Unassembled WGS sequence"/>
</dbReference>
<dbReference type="GO" id="GO:0008270">
    <property type="term" value="F:zinc ion binding"/>
    <property type="evidence" value="ECO:0007669"/>
    <property type="project" value="UniProtKB-KW"/>
</dbReference>
<feature type="domain" description="RING-type" evidence="3">
    <location>
        <begin position="167"/>
        <end position="213"/>
    </location>
</feature>
<comment type="caution">
    <text evidence="4">The sequence shown here is derived from an EMBL/GenBank/DDBJ whole genome shotgun (WGS) entry which is preliminary data.</text>
</comment>
<gene>
    <name evidence="4" type="ORF">BJ554DRAFT_5338</name>
</gene>
<dbReference type="AlphaFoldDB" id="A0A8H7ZZY9"/>
<feature type="region of interest" description="Disordered" evidence="2">
    <location>
        <begin position="1"/>
        <end position="33"/>
    </location>
</feature>
<keyword evidence="1" id="KW-0862">Zinc</keyword>
<evidence type="ECO:0000313" key="5">
    <source>
        <dbReference type="Proteomes" id="UP000673691"/>
    </source>
</evidence>
<dbReference type="Gene3D" id="3.30.40.10">
    <property type="entry name" value="Zinc/RING finger domain, C3HC4 (zinc finger)"/>
    <property type="match status" value="1"/>
</dbReference>
<evidence type="ECO:0000256" key="1">
    <source>
        <dbReference type="PROSITE-ProRule" id="PRU00175"/>
    </source>
</evidence>
<evidence type="ECO:0000313" key="4">
    <source>
        <dbReference type="EMBL" id="KAG5462347.1"/>
    </source>
</evidence>
<protein>
    <recommendedName>
        <fullName evidence="3">RING-type domain-containing protein</fullName>
    </recommendedName>
</protein>
<dbReference type="InterPro" id="IPR013083">
    <property type="entry name" value="Znf_RING/FYVE/PHD"/>
</dbReference>
<sequence>VRQKGRGGKASPSSVFRRAQAHQPTPRDSCARTPPAMRSLRAAVPLLAAALAAVPARPALAGICFGPDGVFLPFSRVGDPWADAAAAGYRGPLPFYYETLSCEPLAVAMTEKEFKDAVELPVPLGCSRVTDLAHYDGPLVAISEVKILEAVRGAPYARATFRDVAECPLCKTCMHFDTVKLICACGNAVHAECIDDHIKRSADDNLPVCPFCHNTITPGEDLPRPELLAKALMLFEEKRWMPARPETGSFAHRDEPKPSRGPSPAFELPDTFAEFMLDRINAHLNLAEAAIREAAAAIDGHEPSEHDREYNTLLGRLMAGIIKAARSAVTEAYPVPETPALADLNRQSAAAWLKSLADAVGAGNREVLCPQSIVADLNAWYMRLVGVKLLLDAVADMKRRMVELLAVNGDMMEIKANIPAYDLDHQYRGHYAVLRTFFTSADALDVLWSALVPKFNAVKDFAAVFFGVKALFRTERALYYGEHDAS</sequence>
<dbReference type="PROSITE" id="PS50089">
    <property type="entry name" value="ZF_RING_2"/>
    <property type="match status" value="1"/>
</dbReference>
<proteinExistence type="predicted"/>
<dbReference type="InterPro" id="IPR001841">
    <property type="entry name" value="Znf_RING"/>
</dbReference>
<keyword evidence="1" id="KW-0863">Zinc-finger</keyword>
<feature type="region of interest" description="Disordered" evidence="2">
    <location>
        <begin position="245"/>
        <end position="265"/>
    </location>
</feature>
<reference evidence="4 5" key="1">
    <citation type="journal article" name="Sci. Rep.">
        <title>Genome-scale phylogenetic analyses confirm Olpidium as the closest living zoosporic fungus to the non-flagellated, terrestrial fungi.</title>
        <authorList>
            <person name="Chang Y."/>
            <person name="Rochon D."/>
            <person name="Sekimoto S."/>
            <person name="Wang Y."/>
            <person name="Chovatia M."/>
            <person name="Sandor L."/>
            <person name="Salamov A."/>
            <person name="Grigoriev I.V."/>
            <person name="Stajich J.E."/>
            <person name="Spatafora J.W."/>
        </authorList>
    </citation>
    <scope>NUCLEOTIDE SEQUENCE [LARGE SCALE GENOMIC DNA]</scope>
    <source>
        <strain evidence="4">S191</strain>
    </source>
</reference>
<feature type="non-terminal residue" evidence="4">
    <location>
        <position position="1"/>
    </location>
</feature>
<evidence type="ECO:0000259" key="3">
    <source>
        <dbReference type="PROSITE" id="PS50089"/>
    </source>
</evidence>
<keyword evidence="5" id="KW-1185">Reference proteome</keyword>
<dbReference type="EMBL" id="JAEFCI010002275">
    <property type="protein sequence ID" value="KAG5462347.1"/>
    <property type="molecule type" value="Genomic_DNA"/>
</dbReference>
<organism evidence="4 5">
    <name type="scientific">Olpidium bornovanus</name>
    <dbReference type="NCBI Taxonomy" id="278681"/>
    <lineage>
        <taxon>Eukaryota</taxon>
        <taxon>Fungi</taxon>
        <taxon>Fungi incertae sedis</taxon>
        <taxon>Olpidiomycota</taxon>
        <taxon>Olpidiomycotina</taxon>
        <taxon>Olpidiomycetes</taxon>
        <taxon>Olpidiales</taxon>
        <taxon>Olpidiaceae</taxon>
        <taxon>Olpidium</taxon>
    </lineage>
</organism>
<accession>A0A8H7ZZY9</accession>
<name>A0A8H7ZZY9_9FUNG</name>
<evidence type="ECO:0000256" key="2">
    <source>
        <dbReference type="SAM" id="MobiDB-lite"/>
    </source>
</evidence>
<dbReference type="SUPFAM" id="SSF57850">
    <property type="entry name" value="RING/U-box"/>
    <property type="match status" value="1"/>
</dbReference>
<keyword evidence="1" id="KW-0479">Metal-binding</keyword>